<sequence length="89" mass="9743">MKKTLLIAASLSFFSASALATPDCVTGKVEYTKYNDDDTFTVKVGDKELFTNRWNLQSLLLSAQITGMTVTIKTNACHNGGGFSEVIFR</sequence>
<dbReference type="InterPro" id="IPR003189">
    <property type="entry name" value="SLT_beta"/>
</dbReference>
<dbReference type="Gene3D" id="2.40.50.70">
    <property type="match status" value="1"/>
</dbReference>
<keyword evidence="4" id="KW-0732">Signal</keyword>
<dbReference type="SMR" id="A0A088CBJ2"/>
<organism evidence="9 10">
    <name type="scientific">Shigella phage POCJ13</name>
    <dbReference type="NCBI Taxonomy" id="1498227"/>
    <lineage>
        <taxon>Viruses</taxon>
        <taxon>Duplodnaviria</taxon>
        <taxon>Heunggongvirae</taxon>
        <taxon>Uroviricota</taxon>
        <taxon>Caudoviricetes</taxon>
        <taxon>Sepvirinae</taxon>
        <taxon>Diegovirus</taxon>
        <taxon>Diegovirus POCJ13</taxon>
    </lineage>
</organism>
<keyword evidence="10" id="KW-1185">Reference proteome</keyword>
<dbReference type="Proteomes" id="UP000029366">
    <property type="component" value="Segment"/>
</dbReference>
<dbReference type="KEGG" id="vg:22277200"/>
<keyword evidence="6" id="KW-1254">Modulation of host virulence by virus</keyword>
<evidence type="ECO:0000256" key="2">
    <source>
        <dbReference type="ARBA" id="ARBA00022509"/>
    </source>
</evidence>
<protein>
    <submittedName>
        <fullName evidence="9">Shiga toxin I subunit B</fullName>
    </submittedName>
</protein>
<dbReference type="RefSeq" id="YP_009100257.1">
    <property type="nucleotide sequence ID" value="NC_025434.1"/>
</dbReference>
<evidence type="ECO:0000256" key="8">
    <source>
        <dbReference type="ARBA" id="ARBA00061131"/>
    </source>
</evidence>
<dbReference type="SUPFAM" id="SSF50203">
    <property type="entry name" value="Bacterial enterotoxins"/>
    <property type="match status" value="1"/>
</dbReference>
<dbReference type="Pfam" id="PF02258">
    <property type="entry name" value="SLT_beta"/>
    <property type="match status" value="1"/>
</dbReference>
<name>A0A088CBJ2_9CAUD</name>
<keyword evidence="7" id="KW-1015">Disulfide bond</keyword>
<dbReference type="EMBL" id="KJ603229">
    <property type="protein sequence ID" value="AHZ95201.1"/>
    <property type="molecule type" value="Genomic_DNA"/>
</dbReference>
<proteinExistence type="inferred from homology"/>
<evidence type="ECO:0000256" key="3">
    <source>
        <dbReference type="ARBA" id="ARBA00022656"/>
    </source>
</evidence>
<keyword evidence="5" id="KW-0843">Virulence</keyword>
<keyword evidence="3" id="KW-0800">Toxin</keyword>
<evidence type="ECO:0000256" key="1">
    <source>
        <dbReference type="ARBA" id="ARBA00003218"/>
    </source>
</evidence>
<reference evidence="9 10" key="1">
    <citation type="journal article" date="2014" name="Emerg. Infect. Dis.">
        <title>Clinical Isolates of Shiga Toxin 1a-Producing Shigella flexneri with an Epidemiological Link to Recent Travel to Hispaniola.</title>
        <authorList>
            <person name="Gray M.D."/>
            <person name="Lampel K.A."/>
            <person name="Strockbine N.A."/>
            <person name="Fernandez R.E."/>
            <person name="Melton-Celsa A.R."/>
            <person name="Maurelli A.T."/>
        </authorList>
    </citation>
    <scope>NUCLEOTIDE SEQUENCE [LARGE SCALE GENOMIC DNA]</scope>
</reference>
<dbReference type="NCBIfam" id="NF041697">
    <property type="entry name" value="Shig_StxB_1a"/>
    <property type="match status" value="1"/>
</dbReference>
<dbReference type="GeneID" id="22277200"/>
<dbReference type="NCBIfam" id="NF033659">
    <property type="entry name" value="Shiga_Stx1B"/>
    <property type="match status" value="1"/>
</dbReference>
<dbReference type="FunFam" id="2.40.50.70:FF:000001">
    <property type="entry name" value="Shiga toxin 1 subunit B"/>
    <property type="match status" value="1"/>
</dbReference>
<dbReference type="GO" id="GO:0005576">
    <property type="term" value="C:extracellular region"/>
    <property type="evidence" value="ECO:0007669"/>
    <property type="project" value="InterPro"/>
</dbReference>
<evidence type="ECO:0000256" key="6">
    <source>
        <dbReference type="ARBA" id="ARBA00023092"/>
    </source>
</evidence>
<dbReference type="InterPro" id="IPR008992">
    <property type="entry name" value="Enterotoxin"/>
</dbReference>
<dbReference type="OrthoDB" id="21272at10239"/>
<evidence type="ECO:0000313" key="9">
    <source>
        <dbReference type="EMBL" id="AHZ95201.1"/>
    </source>
</evidence>
<evidence type="ECO:0000256" key="5">
    <source>
        <dbReference type="ARBA" id="ARBA00023026"/>
    </source>
</evidence>
<dbReference type="GO" id="GO:0098676">
    <property type="term" value="P:symbiont-mediated modulation of host virulence"/>
    <property type="evidence" value="ECO:0007669"/>
    <property type="project" value="UniProtKB-KW"/>
</dbReference>
<dbReference type="GO" id="GO:0019836">
    <property type="term" value="P:symbiont-mediated hemolysis of host erythrocyte"/>
    <property type="evidence" value="ECO:0007669"/>
    <property type="project" value="InterPro"/>
</dbReference>
<accession>A0A088CBJ2</accession>
<evidence type="ECO:0000256" key="4">
    <source>
        <dbReference type="ARBA" id="ARBA00022729"/>
    </source>
</evidence>
<comment type="function">
    <text evidence="1">The B subunit is responsible for the binding of the holotoxin to specific receptors on the target cell surface, such as globotriaosylceramide (Gb3) in human intestinal microvilli.</text>
</comment>
<evidence type="ECO:0000313" key="10">
    <source>
        <dbReference type="Proteomes" id="UP000029366"/>
    </source>
</evidence>
<dbReference type="GO" id="GO:0090729">
    <property type="term" value="F:toxin activity"/>
    <property type="evidence" value="ECO:0007669"/>
    <property type="project" value="UniProtKB-KW"/>
</dbReference>
<comment type="similarity">
    <text evidence="8">Belongs to the StxB family.</text>
</comment>
<keyword evidence="2" id="KW-1255">Viral exotoxin</keyword>
<evidence type="ECO:0000256" key="7">
    <source>
        <dbReference type="ARBA" id="ARBA00023157"/>
    </source>
</evidence>